<dbReference type="GO" id="GO:0004540">
    <property type="term" value="F:RNA nuclease activity"/>
    <property type="evidence" value="ECO:0007669"/>
    <property type="project" value="InterPro"/>
</dbReference>
<reference evidence="2" key="2">
    <citation type="submission" date="2020-09" db="EMBL/GenBank/DDBJ databases">
        <authorList>
            <person name="Sun Q."/>
            <person name="Kim S."/>
        </authorList>
    </citation>
    <scope>NUCLEOTIDE SEQUENCE</scope>
    <source>
        <strain evidence="2">KCTC 32020</strain>
    </source>
</reference>
<dbReference type="Proteomes" id="UP000636453">
    <property type="component" value="Unassembled WGS sequence"/>
</dbReference>
<gene>
    <name evidence="2" type="ORF">GCM10007167_11200</name>
</gene>
<keyword evidence="2" id="KW-0347">Helicase</keyword>
<dbReference type="EMBL" id="BNCF01000005">
    <property type="protein sequence ID" value="GHE31062.1"/>
    <property type="molecule type" value="Genomic_DNA"/>
</dbReference>
<name>A0A919DB90_9GAMM</name>
<proteinExistence type="predicted"/>
<organism evidence="2 3">
    <name type="scientific">Vulcaniibacterium thermophilum</name>
    <dbReference type="NCBI Taxonomy" id="1169913"/>
    <lineage>
        <taxon>Bacteria</taxon>
        <taxon>Pseudomonadati</taxon>
        <taxon>Pseudomonadota</taxon>
        <taxon>Gammaproteobacteria</taxon>
        <taxon>Lysobacterales</taxon>
        <taxon>Lysobacteraceae</taxon>
        <taxon>Vulcaniibacterium</taxon>
    </lineage>
</organism>
<dbReference type="RefSeq" id="WP_146473039.1">
    <property type="nucleotide sequence ID" value="NZ_BNCF01000005.1"/>
</dbReference>
<dbReference type="CDD" id="cd18722">
    <property type="entry name" value="PIN_NicB-like"/>
    <property type="match status" value="1"/>
</dbReference>
<evidence type="ECO:0000313" key="3">
    <source>
        <dbReference type="Proteomes" id="UP000636453"/>
    </source>
</evidence>
<protein>
    <submittedName>
        <fullName evidence="2">Helicase</fullName>
    </submittedName>
</protein>
<dbReference type="Gene3D" id="3.40.50.1010">
    <property type="entry name" value="5'-nuclease"/>
    <property type="match status" value="1"/>
</dbReference>
<dbReference type="GO" id="GO:0004386">
    <property type="term" value="F:helicase activity"/>
    <property type="evidence" value="ECO:0007669"/>
    <property type="project" value="UniProtKB-KW"/>
</dbReference>
<keyword evidence="2" id="KW-0547">Nucleotide-binding</keyword>
<comment type="caution">
    <text evidence="2">The sequence shown here is derived from an EMBL/GenBank/DDBJ whole genome shotgun (WGS) entry which is preliminary data.</text>
</comment>
<feature type="domain" description="NYN" evidence="1">
    <location>
        <begin position="143"/>
        <end position="192"/>
    </location>
</feature>
<dbReference type="OrthoDB" id="9794137at2"/>
<reference evidence="2" key="1">
    <citation type="journal article" date="2014" name="Int. J. Syst. Evol. Microbiol.">
        <title>Complete genome sequence of Corynebacterium casei LMG S-19264T (=DSM 44701T), isolated from a smear-ripened cheese.</title>
        <authorList>
            <consortium name="US DOE Joint Genome Institute (JGI-PGF)"/>
            <person name="Walter F."/>
            <person name="Albersmeier A."/>
            <person name="Kalinowski J."/>
            <person name="Ruckert C."/>
        </authorList>
    </citation>
    <scope>NUCLEOTIDE SEQUENCE</scope>
    <source>
        <strain evidence="2">KCTC 32020</strain>
    </source>
</reference>
<dbReference type="InterPro" id="IPR021139">
    <property type="entry name" value="NYN"/>
</dbReference>
<keyword evidence="2" id="KW-0067">ATP-binding</keyword>
<sequence>MKTAVLIDGAFFLKCSRRAFPDRDHRDPASVARTAFSLALEHIRRAGRSRDALYRVFFYDCPPIEKKMHLPVSGRSVDFSKTEEAVFRRALHSALRQQRKLALRLGKLAEPVDWILKSETLTRLRKGELAWGDLQDAHFQLGVKQKAVDMKIGLDIASLAYKRLVDQIVLVAGDADFVPAAKLARREGIDFILNPMGQAISDDLYEHIDGLHSVRLKPLVEQAAEQALAPSAATEG</sequence>
<keyword evidence="2" id="KW-0378">Hydrolase</keyword>
<evidence type="ECO:0000313" key="2">
    <source>
        <dbReference type="EMBL" id="GHE31062.1"/>
    </source>
</evidence>
<dbReference type="Pfam" id="PF01936">
    <property type="entry name" value="NYN"/>
    <property type="match status" value="1"/>
</dbReference>
<dbReference type="AlphaFoldDB" id="A0A919DB90"/>
<keyword evidence="3" id="KW-1185">Reference proteome</keyword>
<evidence type="ECO:0000259" key="1">
    <source>
        <dbReference type="Pfam" id="PF01936"/>
    </source>
</evidence>
<accession>A0A919DB90</accession>